<dbReference type="PANTHER" id="PTHR21242:SF0">
    <property type="entry name" value="TRANSCRIPTION INITIATION FACTOR TFIID SUBUNIT 10"/>
    <property type="match status" value="1"/>
</dbReference>
<dbReference type="PANTHER" id="PTHR21242">
    <property type="entry name" value="TRANSCRIPTION INITIATION FACTOR TFIID SUBUNIT 10"/>
    <property type="match status" value="1"/>
</dbReference>
<keyword evidence="4" id="KW-0539">Nucleus</keyword>
<protein>
    <submittedName>
        <fullName evidence="6">Subunit 10 of transcription initiation factor IID</fullName>
    </submittedName>
</protein>
<comment type="caution">
    <text evidence="6">The sequence shown here is derived from an EMBL/GenBank/DDBJ whole genome shotgun (WGS) entry which is preliminary data.</text>
</comment>
<dbReference type="VEuPathDB" id="MicrosporidiaDB:CWI39_3469p0010"/>
<dbReference type="Pfam" id="PF03540">
    <property type="entry name" value="TAF10"/>
    <property type="match status" value="1"/>
</dbReference>
<reference evidence="9 10" key="1">
    <citation type="submission" date="2017-12" db="EMBL/GenBank/DDBJ databases">
        <authorList>
            <person name="Pombert J.-F."/>
            <person name="Haag K.L."/>
            <person name="Ebert D."/>
        </authorList>
    </citation>
    <scope>NUCLEOTIDE SEQUENCE [LARGE SCALE GENOMIC DNA]</scope>
    <source>
        <strain evidence="7">BE-OM-2</strain>
        <strain evidence="6">IL-BN-2</strain>
    </source>
</reference>
<dbReference type="GO" id="GO:0000124">
    <property type="term" value="C:SAGA complex"/>
    <property type="evidence" value="ECO:0007669"/>
    <property type="project" value="TreeGrafter"/>
</dbReference>
<dbReference type="EMBL" id="PITI01002864">
    <property type="protein sequence ID" value="TBT97496.1"/>
    <property type="molecule type" value="Genomic_DNA"/>
</dbReference>
<dbReference type="VEuPathDB" id="MicrosporidiaDB:CWI36_2864p0010"/>
<evidence type="ECO:0000313" key="8">
    <source>
        <dbReference type="EMBL" id="TBT99907.1"/>
    </source>
</evidence>
<evidence type="ECO:0000256" key="2">
    <source>
        <dbReference type="ARBA" id="ARBA00023015"/>
    </source>
</evidence>
<dbReference type="PRINTS" id="PR01443">
    <property type="entry name" value="TFIID30KDSUB"/>
</dbReference>
<sequence>MDDESFNKFKENLEEFTPLIPDVVIDHFLERSGIEHCDENVRKMISLMTQKFITDISTSSFQYHKINQKAASKDKRIPKEKKPTLQVADLEKALEEQGINISRPYYFM</sequence>
<organism evidence="6 10">
    <name type="scientific">Hamiltosporidium magnivora</name>
    <dbReference type="NCBI Taxonomy" id="148818"/>
    <lineage>
        <taxon>Eukaryota</taxon>
        <taxon>Fungi</taxon>
        <taxon>Fungi incertae sedis</taxon>
        <taxon>Microsporidia</taxon>
        <taxon>Dubosqiidae</taxon>
        <taxon>Hamiltosporidium</taxon>
    </lineage>
</organism>
<dbReference type="CDD" id="cd07982">
    <property type="entry name" value="HFD_TAF10"/>
    <property type="match status" value="1"/>
</dbReference>
<proteinExistence type="inferred from homology"/>
<dbReference type="GO" id="GO:0003743">
    <property type="term" value="F:translation initiation factor activity"/>
    <property type="evidence" value="ECO:0007669"/>
    <property type="project" value="UniProtKB-KW"/>
</dbReference>
<evidence type="ECO:0000256" key="4">
    <source>
        <dbReference type="ARBA" id="ARBA00023242"/>
    </source>
</evidence>
<gene>
    <name evidence="8" type="ORF">CWI36_1805p0010</name>
    <name evidence="7" type="ORF">CWI36_2864p0010</name>
    <name evidence="6" type="ORF">CWI39_3469p0010</name>
</gene>
<name>A0A4Q9KQ15_9MICR</name>
<dbReference type="InterPro" id="IPR003923">
    <property type="entry name" value="TAF10"/>
</dbReference>
<keyword evidence="9" id="KW-1185">Reference proteome</keyword>
<evidence type="ECO:0000313" key="7">
    <source>
        <dbReference type="EMBL" id="TBT97496.1"/>
    </source>
</evidence>
<dbReference type="GO" id="GO:0016251">
    <property type="term" value="F:RNA polymerase II general transcription initiation factor activity"/>
    <property type="evidence" value="ECO:0007669"/>
    <property type="project" value="TreeGrafter"/>
</dbReference>
<dbReference type="VEuPathDB" id="MicrosporidiaDB:CWI36_1805p0010"/>
<dbReference type="STRING" id="148818.A0A4Q9KQ15"/>
<keyword evidence="6" id="KW-0648">Protein biosynthesis</keyword>
<keyword evidence="3" id="KW-0804">Transcription</keyword>
<dbReference type="GO" id="GO:0005669">
    <property type="term" value="C:transcription factor TFIID complex"/>
    <property type="evidence" value="ECO:0007669"/>
    <property type="project" value="TreeGrafter"/>
</dbReference>
<keyword evidence="2" id="KW-0805">Transcription regulation</keyword>
<dbReference type="EMBL" id="PIXR01003469">
    <property type="protein sequence ID" value="TBT96713.1"/>
    <property type="molecule type" value="Genomic_DNA"/>
</dbReference>
<comment type="subcellular location">
    <subcellularLocation>
        <location evidence="1">Nucleus</location>
    </subcellularLocation>
</comment>
<evidence type="ECO:0000313" key="6">
    <source>
        <dbReference type="EMBL" id="TBT96713.1"/>
    </source>
</evidence>
<evidence type="ECO:0000313" key="9">
    <source>
        <dbReference type="Proteomes" id="UP000291404"/>
    </source>
</evidence>
<dbReference type="EMBL" id="PITI01001805">
    <property type="protein sequence ID" value="TBT99907.1"/>
    <property type="molecule type" value="Genomic_DNA"/>
</dbReference>
<evidence type="ECO:0000256" key="3">
    <source>
        <dbReference type="ARBA" id="ARBA00023163"/>
    </source>
</evidence>
<evidence type="ECO:0000313" key="10">
    <source>
        <dbReference type="Proteomes" id="UP000293045"/>
    </source>
</evidence>
<evidence type="ECO:0000256" key="5">
    <source>
        <dbReference type="ARBA" id="ARBA00025730"/>
    </source>
</evidence>
<keyword evidence="6" id="KW-0396">Initiation factor</keyword>
<accession>A0A4Q9KQ15</accession>
<dbReference type="GO" id="GO:0006367">
    <property type="term" value="P:transcription initiation at RNA polymerase II promoter"/>
    <property type="evidence" value="ECO:0007669"/>
    <property type="project" value="TreeGrafter"/>
</dbReference>
<evidence type="ECO:0000256" key="1">
    <source>
        <dbReference type="ARBA" id="ARBA00004123"/>
    </source>
</evidence>
<comment type="similarity">
    <text evidence="5">Belongs to the TAF10 family.</text>
</comment>
<dbReference type="Proteomes" id="UP000293045">
    <property type="component" value="Unassembled WGS sequence"/>
</dbReference>
<dbReference type="AlphaFoldDB" id="A0A4Q9KQ15"/>
<dbReference type="Proteomes" id="UP000291404">
    <property type="component" value="Unassembled WGS sequence"/>
</dbReference>
<dbReference type="GO" id="GO:1990841">
    <property type="term" value="F:promoter-specific chromatin binding"/>
    <property type="evidence" value="ECO:0007669"/>
    <property type="project" value="TreeGrafter"/>
</dbReference>